<evidence type="ECO:0000313" key="5">
    <source>
        <dbReference type="Proteomes" id="UP000266841"/>
    </source>
</evidence>
<proteinExistence type="inferred from homology"/>
<comment type="caution">
    <text evidence="4">The sequence shown here is derived from an EMBL/GenBank/DDBJ whole genome shotgun (WGS) entry which is preliminary data.</text>
</comment>
<evidence type="ECO:0000259" key="3">
    <source>
        <dbReference type="PROSITE" id="PS50089"/>
    </source>
</evidence>
<dbReference type="InterPro" id="IPR011990">
    <property type="entry name" value="TPR-like_helical_dom_sf"/>
</dbReference>
<dbReference type="Proteomes" id="UP000266841">
    <property type="component" value="Unassembled WGS sequence"/>
</dbReference>
<dbReference type="Gene3D" id="3.30.40.10">
    <property type="entry name" value="Zinc/RING finger domain, C3HC4 (zinc finger)"/>
    <property type="match status" value="1"/>
</dbReference>
<name>K0TH18_THAOC</name>
<evidence type="ECO:0000256" key="2">
    <source>
        <dbReference type="PROSITE-ProRule" id="PRU00175"/>
    </source>
</evidence>
<evidence type="ECO:0000256" key="1">
    <source>
        <dbReference type="ARBA" id="ARBA00038101"/>
    </source>
</evidence>
<gene>
    <name evidence="4" type="ORF">THAOC_01929</name>
</gene>
<dbReference type="Pfam" id="PF08238">
    <property type="entry name" value="Sel1"/>
    <property type="match status" value="2"/>
</dbReference>
<dbReference type="GO" id="GO:0008270">
    <property type="term" value="F:zinc ion binding"/>
    <property type="evidence" value="ECO:0007669"/>
    <property type="project" value="UniProtKB-KW"/>
</dbReference>
<keyword evidence="2" id="KW-0479">Metal-binding</keyword>
<accession>K0TH18</accession>
<dbReference type="Gene3D" id="1.25.40.10">
    <property type="entry name" value="Tetratricopeptide repeat domain"/>
    <property type="match status" value="1"/>
</dbReference>
<dbReference type="InterPro" id="IPR013083">
    <property type="entry name" value="Znf_RING/FYVE/PHD"/>
</dbReference>
<dbReference type="PANTHER" id="PTHR11102:SF160">
    <property type="entry name" value="ERAD-ASSOCIATED E3 UBIQUITIN-PROTEIN LIGASE COMPONENT HRD3"/>
    <property type="match status" value="1"/>
</dbReference>
<dbReference type="SUPFAM" id="SSF57850">
    <property type="entry name" value="RING/U-box"/>
    <property type="match status" value="1"/>
</dbReference>
<dbReference type="GO" id="GO:0005737">
    <property type="term" value="C:cytoplasm"/>
    <property type="evidence" value="ECO:0007669"/>
    <property type="project" value="UniProtKB-ARBA"/>
</dbReference>
<dbReference type="AlphaFoldDB" id="K0TH18"/>
<dbReference type="InterPro" id="IPR006597">
    <property type="entry name" value="Sel1-like"/>
</dbReference>
<dbReference type="eggNOG" id="ENOG502S2H7">
    <property type="taxonomic scope" value="Eukaryota"/>
</dbReference>
<dbReference type="SMART" id="SM00671">
    <property type="entry name" value="SEL1"/>
    <property type="match status" value="2"/>
</dbReference>
<dbReference type="PANTHER" id="PTHR11102">
    <property type="entry name" value="SEL-1-LIKE PROTEIN"/>
    <property type="match status" value="1"/>
</dbReference>
<feature type="domain" description="RING-type" evidence="3">
    <location>
        <begin position="40"/>
        <end position="86"/>
    </location>
</feature>
<organism evidence="4 5">
    <name type="scientific">Thalassiosira oceanica</name>
    <name type="common">Marine diatom</name>
    <dbReference type="NCBI Taxonomy" id="159749"/>
    <lineage>
        <taxon>Eukaryota</taxon>
        <taxon>Sar</taxon>
        <taxon>Stramenopiles</taxon>
        <taxon>Ochrophyta</taxon>
        <taxon>Bacillariophyta</taxon>
        <taxon>Coscinodiscophyceae</taxon>
        <taxon>Thalassiosirophycidae</taxon>
        <taxon>Thalassiosirales</taxon>
        <taxon>Thalassiosiraceae</taxon>
        <taxon>Thalassiosira</taxon>
    </lineage>
</organism>
<evidence type="ECO:0000313" key="4">
    <source>
        <dbReference type="EMBL" id="EJK76314.1"/>
    </source>
</evidence>
<dbReference type="InterPro" id="IPR050767">
    <property type="entry name" value="Sel1_AlgK"/>
</dbReference>
<reference evidence="4 5" key="1">
    <citation type="journal article" date="2012" name="Genome Biol.">
        <title>Genome and low-iron response of an oceanic diatom adapted to chronic iron limitation.</title>
        <authorList>
            <person name="Lommer M."/>
            <person name="Specht M."/>
            <person name="Roy A.S."/>
            <person name="Kraemer L."/>
            <person name="Andreson R."/>
            <person name="Gutowska M.A."/>
            <person name="Wolf J."/>
            <person name="Bergner S.V."/>
            <person name="Schilhabel M.B."/>
            <person name="Klostermeier U.C."/>
            <person name="Beiko R.G."/>
            <person name="Rosenstiel P."/>
            <person name="Hippler M."/>
            <person name="Laroche J."/>
        </authorList>
    </citation>
    <scope>NUCLEOTIDE SEQUENCE [LARGE SCALE GENOMIC DNA]</scope>
    <source>
        <strain evidence="4 5">CCMP1005</strain>
    </source>
</reference>
<sequence length="354" mass="39005">MSDAAPAALAGSADAESSAARDLQQLLMESGHERPEGHTCPICFDLIELPMDKHSKINVCCMKRVCNGCILAARRRGMNDRCPFCRTPLPADSAAQLALVQKRVSKGDADAITYLSEQYYKGRLGLAKDLPRAIELWTEAAGLGSVNAHYELGLTYYCGDGAEEDKPRGIHHWQQAAMKGDVESRHMLGVAEYRNGNYELASQHWMISTKMGFEKSLNAIKEMFKRGQVTKAQYAEALLGYRDAVEEMKSPQREEAKRLGRPPCRALMGGTRIATLEWAAAAGPGGAQDGRFEAAVYDISRIRSTDNCGDRDHEVLHLKRESREARNGRGQKLEVPVGSGVLPNRPLEAFGDFH</sequence>
<keyword evidence="2" id="KW-0863">Zinc-finger</keyword>
<dbReference type="PROSITE" id="PS50089">
    <property type="entry name" value="ZF_RING_2"/>
    <property type="match status" value="1"/>
</dbReference>
<dbReference type="InterPro" id="IPR001841">
    <property type="entry name" value="Znf_RING"/>
</dbReference>
<protein>
    <recommendedName>
        <fullName evidence="3">RING-type domain-containing protein</fullName>
    </recommendedName>
</protein>
<dbReference type="SUPFAM" id="SSF81901">
    <property type="entry name" value="HCP-like"/>
    <property type="match status" value="1"/>
</dbReference>
<comment type="similarity">
    <text evidence="1">Belongs to the sel-1 family.</text>
</comment>
<keyword evidence="5" id="KW-1185">Reference proteome</keyword>
<dbReference type="EMBL" id="AGNL01002322">
    <property type="protein sequence ID" value="EJK76314.1"/>
    <property type="molecule type" value="Genomic_DNA"/>
</dbReference>
<keyword evidence="2" id="KW-0862">Zinc</keyword>